<dbReference type="AlphaFoldDB" id="A0A914P9E6"/>
<keyword evidence="1" id="KW-0472">Membrane</keyword>
<sequence length="347" mass="40387">MGYWMFIFDHQKWYDLYEKNCSLKTQDEWYAEGKPNLAIGLIYFLTGLIFELSYIPFMIAMVRKEFFQYSCYKFMFMMGIYDIFILPCNGIITGIQVMKGEHFCHNPKLYYLTGVTGVVGFYGVTTLCVILGFDRFLEMGFPRLAKHAFGGYKTYLWMCVPILYQGYVGFQLPHIFNIKIYAMHHDPYNLIHGMENNSLFNFPAFQTFFAWNNSLIISFLTFFYGGLLVITKMRTKNETSTISKAQKQMTIQAICVCGEMFAAPLLHIFMLFWEFPVFIEILAHFSWICLHGDTPIIYFILNKSLRKAVMKMAIPSIFKFRDSFLKSSVATKTAANRVDASISYIQA</sequence>
<evidence type="ECO:0000313" key="2">
    <source>
        <dbReference type="Proteomes" id="UP000887578"/>
    </source>
</evidence>
<feature type="transmembrane region" description="Helical" evidence="1">
    <location>
        <begin position="154"/>
        <end position="176"/>
    </location>
</feature>
<dbReference type="PANTHER" id="PTHR23021:SF11">
    <property type="entry name" value="SERPENTINE RECEPTOR, CLASS T"/>
    <property type="match status" value="1"/>
</dbReference>
<dbReference type="InterPro" id="IPR019425">
    <property type="entry name" value="7TM_GPCR_serpentine_rcpt_Srt"/>
</dbReference>
<accession>A0A914P9E6</accession>
<feature type="transmembrane region" description="Helical" evidence="1">
    <location>
        <begin position="74"/>
        <end position="97"/>
    </location>
</feature>
<keyword evidence="2" id="KW-1185">Reference proteome</keyword>
<dbReference type="SUPFAM" id="SSF81321">
    <property type="entry name" value="Family A G protein-coupled receptor-like"/>
    <property type="match status" value="1"/>
</dbReference>
<name>A0A914P9E6_9BILA</name>
<dbReference type="Gene3D" id="1.20.1070.10">
    <property type="entry name" value="Rhodopsin 7-helix transmembrane proteins"/>
    <property type="match status" value="1"/>
</dbReference>
<organism evidence="2 3">
    <name type="scientific">Panagrolaimus davidi</name>
    <dbReference type="NCBI Taxonomy" id="227884"/>
    <lineage>
        <taxon>Eukaryota</taxon>
        <taxon>Metazoa</taxon>
        <taxon>Ecdysozoa</taxon>
        <taxon>Nematoda</taxon>
        <taxon>Chromadorea</taxon>
        <taxon>Rhabditida</taxon>
        <taxon>Tylenchina</taxon>
        <taxon>Panagrolaimomorpha</taxon>
        <taxon>Panagrolaimoidea</taxon>
        <taxon>Panagrolaimidae</taxon>
        <taxon>Panagrolaimus</taxon>
    </lineage>
</organism>
<feature type="transmembrane region" description="Helical" evidence="1">
    <location>
        <begin position="281"/>
        <end position="301"/>
    </location>
</feature>
<reference evidence="3" key="1">
    <citation type="submission" date="2022-11" db="UniProtKB">
        <authorList>
            <consortium name="WormBaseParasite"/>
        </authorList>
    </citation>
    <scope>IDENTIFICATION</scope>
</reference>
<proteinExistence type="predicted"/>
<protein>
    <submittedName>
        <fullName evidence="3">Uncharacterized protein</fullName>
    </submittedName>
</protein>
<feature type="transmembrane region" description="Helical" evidence="1">
    <location>
        <begin position="251"/>
        <end position="275"/>
    </location>
</feature>
<evidence type="ECO:0000313" key="3">
    <source>
        <dbReference type="WBParaSite" id="PDA_v2.g11334.t1"/>
    </source>
</evidence>
<keyword evidence="1" id="KW-1133">Transmembrane helix</keyword>
<evidence type="ECO:0000256" key="1">
    <source>
        <dbReference type="SAM" id="Phobius"/>
    </source>
</evidence>
<feature type="transmembrane region" description="Helical" evidence="1">
    <location>
        <begin position="109"/>
        <end position="133"/>
    </location>
</feature>
<keyword evidence="1" id="KW-0812">Transmembrane</keyword>
<dbReference type="PANTHER" id="PTHR23021">
    <property type="entry name" value="SERPENTINE RECEPTOR, CLASS T"/>
    <property type="match status" value="1"/>
</dbReference>
<feature type="transmembrane region" description="Helical" evidence="1">
    <location>
        <begin position="208"/>
        <end position="230"/>
    </location>
</feature>
<feature type="transmembrane region" description="Helical" evidence="1">
    <location>
        <begin position="37"/>
        <end position="62"/>
    </location>
</feature>
<dbReference type="Pfam" id="PF10321">
    <property type="entry name" value="7TM_GPCR_Srt"/>
    <property type="match status" value="1"/>
</dbReference>
<dbReference type="WBParaSite" id="PDA_v2.g11334.t1">
    <property type="protein sequence ID" value="PDA_v2.g11334.t1"/>
    <property type="gene ID" value="PDA_v2.g11334"/>
</dbReference>
<dbReference type="Proteomes" id="UP000887578">
    <property type="component" value="Unplaced"/>
</dbReference>